<name>A0A8S5SBB9_9CAUD</name>
<protein>
    <submittedName>
        <fullName evidence="1">Uncharacterized protein</fullName>
    </submittedName>
</protein>
<accession>A0A8S5SBB9</accession>
<dbReference type="EMBL" id="BK032565">
    <property type="protein sequence ID" value="DAF48230.1"/>
    <property type="molecule type" value="Genomic_DNA"/>
</dbReference>
<sequence length="147" mass="16014">MSLKFASIGQIEHERIPFIDAVTKEDTYNGAFGDVDDQGVFTVGAQKTKAIMQVECGDDEGMPKYFIPKGTHVRVIDLNKCKRNLIEIYDYPLPTTFKVGDKLESQADGTLKANASPEGVYLEVKEIIGNKKGITALISDAAGTLSV</sequence>
<reference evidence="1" key="1">
    <citation type="journal article" date="2021" name="Proc. Natl. Acad. Sci. U.S.A.">
        <title>A Catalog of Tens of Thousands of Viruses from Human Metagenomes Reveals Hidden Associations with Chronic Diseases.</title>
        <authorList>
            <person name="Tisza M.J."/>
            <person name="Buck C.B."/>
        </authorList>
    </citation>
    <scope>NUCLEOTIDE SEQUENCE</scope>
    <source>
        <strain evidence="1">CtJLl6</strain>
    </source>
</reference>
<evidence type="ECO:0000313" key="1">
    <source>
        <dbReference type="EMBL" id="DAF48230.1"/>
    </source>
</evidence>
<organism evidence="1">
    <name type="scientific">Siphoviridae sp. ctJLl6</name>
    <dbReference type="NCBI Taxonomy" id="2827836"/>
    <lineage>
        <taxon>Viruses</taxon>
        <taxon>Duplodnaviria</taxon>
        <taxon>Heunggongvirae</taxon>
        <taxon>Uroviricota</taxon>
        <taxon>Caudoviricetes</taxon>
    </lineage>
</organism>
<proteinExistence type="predicted"/>